<evidence type="ECO:0000256" key="1">
    <source>
        <dbReference type="SAM" id="SignalP"/>
    </source>
</evidence>
<evidence type="ECO:0008006" key="4">
    <source>
        <dbReference type="Google" id="ProtNLM"/>
    </source>
</evidence>
<keyword evidence="1" id="KW-0732">Signal</keyword>
<evidence type="ECO:0000313" key="2">
    <source>
        <dbReference type="EMBL" id="NUW31968.1"/>
    </source>
</evidence>
<proteinExistence type="predicted"/>
<sequence length="95" mass="9799">MTRLAAAAVLAGALLVAPAASAASPSTVLGCGAYEGAVKKDVIYWYARVYNACGSARKMRAVVDLWPDGPCEWVGAYSRADLYAGVQIPSGTADC</sequence>
<keyword evidence="3" id="KW-1185">Reference proteome</keyword>
<reference evidence="2 3" key="1">
    <citation type="submission" date="2020-06" db="EMBL/GenBank/DDBJ databases">
        <title>Nonomuraea sp. SMC257, a novel actinomycete isolated from soil.</title>
        <authorList>
            <person name="Chanama M."/>
        </authorList>
    </citation>
    <scope>NUCLEOTIDE SEQUENCE [LARGE SCALE GENOMIC DNA]</scope>
    <source>
        <strain evidence="2 3">SMC257</strain>
    </source>
</reference>
<dbReference type="EMBL" id="JABWGN010000004">
    <property type="protein sequence ID" value="NUW31968.1"/>
    <property type="molecule type" value="Genomic_DNA"/>
</dbReference>
<feature type="chain" id="PRO_5030838333" description="Alpha-amylase" evidence="1">
    <location>
        <begin position="23"/>
        <end position="95"/>
    </location>
</feature>
<comment type="caution">
    <text evidence="2">The sequence shown here is derived from an EMBL/GenBank/DDBJ whole genome shotgun (WGS) entry which is preliminary data.</text>
</comment>
<dbReference type="PROSITE" id="PS51257">
    <property type="entry name" value="PROKAR_LIPOPROTEIN"/>
    <property type="match status" value="1"/>
</dbReference>
<accession>A0A7Y6M1S9</accession>
<protein>
    <recommendedName>
        <fullName evidence="4">Alpha-amylase</fullName>
    </recommendedName>
</protein>
<name>A0A7Y6M1S9_9ACTN</name>
<organism evidence="2 3">
    <name type="scientific">Nonomuraea montanisoli</name>
    <dbReference type="NCBI Taxonomy" id="2741721"/>
    <lineage>
        <taxon>Bacteria</taxon>
        <taxon>Bacillati</taxon>
        <taxon>Actinomycetota</taxon>
        <taxon>Actinomycetes</taxon>
        <taxon>Streptosporangiales</taxon>
        <taxon>Streptosporangiaceae</taxon>
        <taxon>Nonomuraea</taxon>
    </lineage>
</organism>
<evidence type="ECO:0000313" key="3">
    <source>
        <dbReference type="Proteomes" id="UP000586042"/>
    </source>
</evidence>
<feature type="signal peptide" evidence="1">
    <location>
        <begin position="1"/>
        <end position="22"/>
    </location>
</feature>
<dbReference type="RefSeq" id="WP_175589419.1">
    <property type="nucleotide sequence ID" value="NZ_JABWGN010000004.1"/>
</dbReference>
<dbReference type="AlphaFoldDB" id="A0A7Y6M1S9"/>
<dbReference type="Proteomes" id="UP000586042">
    <property type="component" value="Unassembled WGS sequence"/>
</dbReference>
<gene>
    <name evidence="2" type="ORF">HTZ77_11080</name>
</gene>